<dbReference type="RefSeq" id="WP_082988690.1">
    <property type="nucleotide sequence ID" value="NZ_LOCQ01000038.1"/>
</dbReference>
<gene>
    <name evidence="1" type="ORF">ASR47_102520</name>
</gene>
<protein>
    <submittedName>
        <fullName evidence="1">Uncharacterized protein</fullName>
    </submittedName>
</protein>
<reference evidence="1 2" key="1">
    <citation type="submission" date="2016-04" db="EMBL/GenBank/DDBJ databases">
        <title>Draft genome sequence of Janthinobacterium psychrotolerans sp. nov., isolated from freshwater sediments in Denmark.</title>
        <authorList>
            <person name="Gong X."/>
            <person name="Skrivergaard S."/>
            <person name="Korsgaard B.S."/>
            <person name="Schreiber L."/>
            <person name="Marshall I.P."/>
            <person name="Finster K."/>
            <person name="Schramm A."/>
        </authorList>
    </citation>
    <scope>NUCLEOTIDE SEQUENCE [LARGE SCALE GENOMIC DNA]</scope>
    <source>
        <strain evidence="1 2">S3-2</strain>
    </source>
</reference>
<dbReference type="OrthoDB" id="8913469at2"/>
<dbReference type="Proteomes" id="UP000092713">
    <property type="component" value="Unassembled WGS sequence"/>
</dbReference>
<name>A0A1A7CA22_9BURK</name>
<proteinExistence type="predicted"/>
<dbReference type="AlphaFoldDB" id="A0A1A7CA22"/>
<evidence type="ECO:0000313" key="1">
    <source>
        <dbReference type="EMBL" id="OBV41163.1"/>
    </source>
</evidence>
<evidence type="ECO:0000313" key="2">
    <source>
        <dbReference type="Proteomes" id="UP000092713"/>
    </source>
</evidence>
<keyword evidence="2" id="KW-1185">Reference proteome</keyword>
<sequence length="224" mass="25401">MIKLNVKDAAIRVLIIESLLDQADNDTASLLSQGIDSEWVENLRNLSSRDALRASHFQNVTMEVTLNEKQLSHAFAQAADERRVRQLKEYFVRHGASVSMICKMFKMSSKEAKAAKQLLLSEQRLGRPPMPSPYEREDIHDSWDKIVKTNQNSPIREKIVLLHKIFPSHTLATLWLVINEFEPFGNQGMATKNDQSSQQGTKWDGGSCVHKLVNLSKRTTSNIS</sequence>
<dbReference type="Pfam" id="PF11198">
    <property type="entry name" value="DUF2857"/>
    <property type="match status" value="1"/>
</dbReference>
<comment type="caution">
    <text evidence="1">The sequence shown here is derived from an EMBL/GenBank/DDBJ whole genome shotgun (WGS) entry which is preliminary data.</text>
</comment>
<organism evidence="1 2">
    <name type="scientific">Janthinobacterium psychrotolerans</name>
    <dbReference type="NCBI Taxonomy" id="1747903"/>
    <lineage>
        <taxon>Bacteria</taxon>
        <taxon>Pseudomonadati</taxon>
        <taxon>Pseudomonadota</taxon>
        <taxon>Betaproteobacteria</taxon>
        <taxon>Burkholderiales</taxon>
        <taxon>Oxalobacteraceae</taxon>
        <taxon>Janthinobacterium</taxon>
    </lineage>
</organism>
<accession>A0A1A7CA22</accession>
<dbReference type="EMBL" id="LOCQ01000038">
    <property type="protein sequence ID" value="OBV41163.1"/>
    <property type="molecule type" value="Genomic_DNA"/>
</dbReference>
<dbReference type="InterPro" id="IPR021364">
    <property type="entry name" value="DUF2857"/>
</dbReference>
<dbReference type="STRING" id="1747903.ASR47_102520"/>